<proteinExistence type="predicted"/>
<sequence length="311" mass="35434">MKRTVVLLITTILMNIGINKTYAAEFRKVDFEAQNLEAILEVFNDRIDYGNIGIIDSYYDLLSTYIKIVETEVGKIRGKSNRDKLNETYVRPAKIARERVIYEVSQYRLLKNIGLQVIDGNSDISSDLNKLTRLKKRAVAIKEAGNYEDVPSYIDSSLEMIENSLRTNKFVKIEEGNTFKINDFEYDVFLMTNIERLIIGKDNPLILNFKLSSVAREKANDMGLNNYFSHQSPTYGSPFEMMNQYGISYQGAAENIAAGYQSPEAVVSGWMNSPGHRMNILGLHKEIGIGFATAEKAKYSTYWTQMFILDI</sequence>
<protein>
    <submittedName>
        <fullName evidence="2">CAP domain-containing protein</fullName>
    </submittedName>
</protein>
<dbReference type="PANTHER" id="PTHR31157">
    <property type="entry name" value="SCP DOMAIN-CONTAINING PROTEIN"/>
    <property type="match status" value="1"/>
</dbReference>
<feature type="domain" description="SCP" evidence="1">
    <location>
        <begin position="203"/>
        <end position="307"/>
    </location>
</feature>
<evidence type="ECO:0000259" key="1">
    <source>
        <dbReference type="Pfam" id="PF00188"/>
    </source>
</evidence>
<name>A0ABW5BY46_9BACI</name>
<dbReference type="EMBL" id="JBHUIK010000003">
    <property type="protein sequence ID" value="MFD2214982.1"/>
    <property type="molecule type" value="Genomic_DNA"/>
</dbReference>
<gene>
    <name evidence="2" type="ORF">ACFSKK_14930</name>
</gene>
<reference evidence="3" key="1">
    <citation type="journal article" date="2019" name="Int. J. Syst. Evol. Microbiol.">
        <title>The Global Catalogue of Microorganisms (GCM) 10K type strain sequencing project: providing services to taxonomists for standard genome sequencing and annotation.</title>
        <authorList>
            <consortium name="The Broad Institute Genomics Platform"/>
            <consortium name="The Broad Institute Genome Sequencing Center for Infectious Disease"/>
            <person name="Wu L."/>
            <person name="Ma J."/>
        </authorList>
    </citation>
    <scope>NUCLEOTIDE SEQUENCE [LARGE SCALE GENOMIC DNA]</scope>
    <source>
        <strain evidence="3">CGMCC 1.15474</strain>
    </source>
</reference>
<dbReference type="SUPFAM" id="SSF55797">
    <property type="entry name" value="PR-1-like"/>
    <property type="match status" value="1"/>
</dbReference>
<dbReference type="Pfam" id="PF00188">
    <property type="entry name" value="CAP"/>
    <property type="match status" value="1"/>
</dbReference>
<organism evidence="2 3">
    <name type="scientific">Metabacillus endolithicus</name>
    <dbReference type="NCBI Taxonomy" id="1535204"/>
    <lineage>
        <taxon>Bacteria</taxon>
        <taxon>Bacillati</taxon>
        <taxon>Bacillota</taxon>
        <taxon>Bacilli</taxon>
        <taxon>Bacillales</taxon>
        <taxon>Bacillaceae</taxon>
        <taxon>Metabacillus</taxon>
    </lineage>
</organism>
<dbReference type="Proteomes" id="UP001597318">
    <property type="component" value="Unassembled WGS sequence"/>
</dbReference>
<dbReference type="InterPro" id="IPR035940">
    <property type="entry name" value="CAP_sf"/>
</dbReference>
<dbReference type="RefSeq" id="WP_379052331.1">
    <property type="nucleotide sequence ID" value="NZ_JBHUIK010000003.1"/>
</dbReference>
<evidence type="ECO:0000313" key="2">
    <source>
        <dbReference type="EMBL" id="MFD2214982.1"/>
    </source>
</evidence>
<dbReference type="PANTHER" id="PTHR31157:SF1">
    <property type="entry name" value="SCP DOMAIN-CONTAINING PROTEIN"/>
    <property type="match status" value="1"/>
</dbReference>
<dbReference type="InterPro" id="IPR014044">
    <property type="entry name" value="CAP_dom"/>
</dbReference>
<accession>A0ABW5BY46</accession>
<evidence type="ECO:0000313" key="3">
    <source>
        <dbReference type="Proteomes" id="UP001597318"/>
    </source>
</evidence>
<dbReference type="CDD" id="cd05379">
    <property type="entry name" value="CAP_bacterial"/>
    <property type="match status" value="1"/>
</dbReference>
<keyword evidence="3" id="KW-1185">Reference proteome</keyword>
<dbReference type="Gene3D" id="3.40.33.10">
    <property type="entry name" value="CAP"/>
    <property type="match status" value="1"/>
</dbReference>
<comment type="caution">
    <text evidence="2">The sequence shown here is derived from an EMBL/GenBank/DDBJ whole genome shotgun (WGS) entry which is preliminary data.</text>
</comment>